<dbReference type="GO" id="GO:0005886">
    <property type="term" value="C:plasma membrane"/>
    <property type="evidence" value="ECO:0007669"/>
    <property type="project" value="UniProtKB-SubCell"/>
</dbReference>
<accession>A0A3R9EC17</accession>
<feature type="transmembrane region" description="Helical" evidence="6">
    <location>
        <begin position="20"/>
        <end position="36"/>
    </location>
</feature>
<feature type="transmembrane region" description="Helical" evidence="6">
    <location>
        <begin position="77"/>
        <end position="100"/>
    </location>
</feature>
<dbReference type="PANTHER" id="PTHR23530:SF1">
    <property type="entry name" value="PERMEASE, MAJOR FACILITATOR SUPERFAMILY-RELATED"/>
    <property type="match status" value="1"/>
</dbReference>
<feature type="transmembrane region" description="Helical" evidence="6">
    <location>
        <begin position="375"/>
        <end position="403"/>
    </location>
</feature>
<dbReference type="AlphaFoldDB" id="A0A3R9EC17"/>
<gene>
    <name evidence="8" type="ORF">EJA10_05115</name>
</gene>
<comment type="subcellular location">
    <subcellularLocation>
        <location evidence="1">Cell membrane</location>
        <topology evidence="1">Multi-pass membrane protein</topology>
    </subcellularLocation>
</comment>
<evidence type="ECO:0000259" key="7">
    <source>
        <dbReference type="PROSITE" id="PS50850"/>
    </source>
</evidence>
<dbReference type="PROSITE" id="PS50850">
    <property type="entry name" value="MFS"/>
    <property type="match status" value="1"/>
</dbReference>
<dbReference type="PANTHER" id="PTHR23530">
    <property type="entry name" value="TRANSPORT PROTEIN-RELATED"/>
    <property type="match status" value="1"/>
</dbReference>
<dbReference type="Gene3D" id="1.20.1250.20">
    <property type="entry name" value="MFS general substrate transporter like domains"/>
    <property type="match status" value="1"/>
</dbReference>
<protein>
    <submittedName>
        <fullName evidence="8">MFS transporter</fullName>
    </submittedName>
</protein>
<evidence type="ECO:0000256" key="2">
    <source>
        <dbReference type="ARBA" id="ARBA00022448"/>
    </source>
</evidence>
<feature type="domain" description="Major facilitator superfamily (MFS) profile" evidence="7">
    <location>
        <begin position="1"/>
        <end position="410"/>
    </location>
</feature>
<evidence type="ECO:0000256" key="4">
    <source>
        <dbReference type="ARBA" id="ARBA00022989"/>
    </source>
</evidence>
<dbReference type="InterPro" id="IPR036259">
    <property type="entry name" value="MFS_trans_sf"/>
</dbReference>
<dbReference type="InterPro" id="IPR011701">
    <property type="entry name" value="MFS"/>
</dbReference>
<keyword evidence="2" id="KW-0813">Transport</keyword>
<feature type="transmembrane region" description="Helical" evidence="6">
    <location>
        <begin position="218"/>
        <end position="235"/>
    </location>
</feature>
<proteinExistence type="predicted"/>
<dbReference type="EMBL" id="RSFW01000007">
    <property type="protein sequence ID" value="RSD28468.1"/>
    <property type="molecule type" value="Genomic_DNA"/>
</dbReference>
<dbReference type="Pfam" id="PF07690">
    <property type="entry name" value="MFS_1"/>
    <property type="match status" value="1"/>
</dbReference>
<dbReference type="Proteomes" id="UP000279911">
    <property type="component" value="Unassembled WGS sequence"/>
</dbReference>
<feature type="transmembrane region" description="Helical" evidence="6">
    <location>
        <begin position="48"/>
        <end position="70"/>
    </location>
</feature>
<sequence length="412" mass="45636">MKLTFIKKMDSYRVYIYTRFWSQFFFTFIFTVNLLYHVKVVGLDPLQLVLVGTVLEAVVFLFEIPTGFVADLKSRRLSVIIGYFLIGAGFLIEGSFPYFVAVLVSQVLWGIGYTFTSGAHQAWIADEIGEDRASIAFVNGAKAGKLGEVIAIPLSMLIGYYFMVNLPIIIGGLSMVGLAVFLLFFMKEENFKPAQHENTSTWKTLKSNMNEMVHYTKASYLMRILFLIALFFGLYSEGFDRLWLSHFIGETGLANMTEGNLVILIGSINFVVMLLSFVGLHFISRSSLHHQLNTIYVSLLIGCVLIITSLTGFALSTGIIGLLSFYLIIQGTRSVMAPLEDTWLNKIIPDSSTRATFFSVKGQVDAIGQISGGPAIGLIAASFSIKIAMIASALLLTPVIYLYQLAIKKSRG</sequence>
<dbReference type="InterPro" id="IPR020846">
    <property type="entry name" value="MFS_dom"/>
</dbReference>
<dbReference type="OrthoDB" id="9816124at2"/>
<reference evidence="9" key="1">
    <citation type="submission" date="2018-12" db="EMBL/GenBank/DDBJ databases">
        <title>Bacillus chawlae sp. nov., Bacillus glennii sp. nov., and Bacillus saganii sp. nov. Isolated from the Vehicle Assembly Building at Kennedy Space Center where the Viking Spacecraft were Assembled.</title>
        <authorList>
            <person name="Seuylemezian A."/>
            <person name="Vaishampayan P."/>
        </authorList>
    </citation>
    <scope>NUCLEOTIDE SEQUENCE [LARGE SCALE GENOMIC DNA]</scope>
    <source>
        <strain evidence="9">DSM 13966</strain>
    </source>
</reference>
<organism evidence="8 9">
    <name type="scientific">Mesobacillus subterraneus</name>
    <dbReference type="NCBI Taxonomy" id="285983"/>
    <lineage>
        <taxon>Bacteria</taxon>
        <taxon>Bacillati</taxon>
        <taxon>Bacillota</taxon>
        <taxon>Bacilli</taxon>
        <taxon>Bacillales</taxon>
        <taxon>Bacillaceae</taxon>
        <taxon>Mesobacillus</taxon>
    </lineage>
</organism>
<feature type="transmembrane region" description="Helical" evidence="6">
    <location>
        <begin position="261"/>
        <end position="283"/>
    </location>
</feature>
<keyword evidence="5 6" id="KW-0472">Membrane</keyword>
<evidence type="ECO:0000256" key="1">
    <source>
        <dbReference type="ARBA" id="ARBA00004651"/>
    </source>
</evidence>
<dbReference type="InterPro" id="IPR053160">
    <property type="entry name" value="MFS_DHA3_Transporter"/>
</dbReference>
<keyword evidence="3 6" id="KW-0812">Transmembrane</keyword>
<feature type="transmembrane region" description="Helical" evidence="6">
    <location>
        <begin position="295"/>
        <end position="328"/>
    </location>
</feature>
<comment type="caution">
    <text evidence="8">The sequence shown here is derived from an EMBL/GenBank/DDBJ whole genome shotgun (WGS) entry which is preliminary data.</text>
</comment>
<evidence type="ECO:0000256" key="6">
    <source>
        <dbReference type="SAM" id="Phobius"/>
    </source>
</evidence>
<name>A0A3R9EC17_9BACI</name>
<evidence type="ECO:0000256" key="3">
    <source>
        <dbReference type="ARBA" id="ARBA00022692"/>
    </source>
</evidence>
<dbReference type="SUPFAM" id="SSF103473">
    <property type="entry name" value="MFS general substrate transporter"/>
    <property type="match status" value="1"/>
</dbReference>
<keyword evidence="4 6" id="KW-1133">Transmembrane helix</keyword>
<evidence type="ECO:0000313" key="9">
    <source>
        <dbReference type="Proteomes" id="UP000279911"/>
    </source>
</evidence>
<dbReference type="GO" id="GO:0022857">
    <property type="term" value="F:transmembrane transporter activity"/>
    <property type="evidence" value="ECO:0007669"/>
    <property type="project" value="InterPro"/>
</dbReference>
<dbReference type="CDD" id="cd06174">
    <property type="entry name" value="MFS"/>
    <property type="match status" value="1"/>
</dbReference>
<evidence type="ECO:0000313" key="8">
    <source>
        <dbReference type="EMBL" id="RSD28468.1"/>
    </source>
</evidence>
<feature type="transmembrane region" description="Helical" evidence="6">
    <location>
        <begin position="158"/>
        <end position="185"/>
    </location>
</feature>
<evidence type="ECO:0000256" key="5">
    <source>
        <dbReference type="ARBA" id="ARBA00023136"/>
    </source>
</evidence>